<gene>
    <name evidence="5" type="ORF">ALE3EI_2202</name>
</gene>
<evidence type="ECO:0000256" key="1">
    <source>
        <dbReference type="ARBA" id="ARBA00022737"/>
    </source>
</evidence>
<protein>
    <submittedName>
        <fullName evidence="5">Uncharacterized protein</fullName>
    </submittedName>
</protein>
<evidence type="ECO:0000256" key="2">
    <source>
        <dbReference type="ARBA" id="ARBA00022803"/>
    </source>
</evidence>
<dbReference type="InterPro" id="IPR013105">
    <property type="entry name" value="TPR_2"/>
</dbReference>
<dbReference type="AlphaFoldDB" id="A0A7G8PWN1"/>
<evidence type="ECO:0000313" key="5">
    <source>
        <dbReference type="EMBL" id="QNJ98747.1"/>
    </source>
</evidence>
<keyword evidence="6" id="KW-1185">Reference proteome</keyword>
<dbReference type="KEGG" id="alti:ALE3EI_2202"/>
<dbReference type="SMART" id="SM00028">
    <property type="entry name" value="TPR"/>
    <property type="match status" value="1"/>
</dbReference>
<feature type="repeat" description="TPR" evidence="3">
    <location>
        <begin position="499"/>
        <end position="532"/>
    </location>
</feature>
<dbReference type="RefSeq" id="WP_186988654.1">
    <property type="nucleotide sequence ID" value="NZ_CP052909.1"/>
</dbReference>
<keyword evidence="1" id="KW-0677">Repeat</keyword>
<dbReference type="Proteomes" id="UP000515514">
    <property type="component" value="Chromosome"/>
</dbReference>
<reference evidence="5 6" key="1">
    <citation type="submission" date="2020-04" db="EMBL/GenBank/DDBJ databases">
        <title>Genome sequence of Altibacter aquimarinus strain ALE3EI.</title>
        <authorList>
            <person name="Oh H.-M."/>
            <person name="Jang D."/>
        </authorList>
    </citation>
    <scope>NUCLEOTIDE SEQUENCE [LARGE SCALE GENOMIC DNA]</scope>
    <source>
        <strain evidence="5 6">ALE3EI</strain>
    </source>
</reference>
<name>A0A7G8PWN1_9FLAO</name>
<keyword evidence="2 3" id="KW-0802">TPR repeat</keyword>
<dbReference type="SUPFAM" id="SSF52096">
    <property type="entry name" value="ClpP/crotonase"/>
    <property type="match status" value="1"/>
</dbReference>
<dbReference type="Gene3D" id="1.25.40.10">
    <property type="entry name" value="Tetratricopeptide repeat domain"/>
    <property type="match status" value="1"/>
</dbReference>
<dbReference type="PROSITE" id="PS50293">
    <property type="entry name" value="TPR_REGION"/>
    <property type="match status" value="1"/>
</dbReference>
<proteinExistence type="predicted"/>
<sequence length="549" mass="63168">MKRIIFILVCVLVSQVNAQNTMTTAQWQEDLKFLQKTVHSDYPFLFKKTTAADFDKAVEELYKEIPELEKHEIIVGLARIVSSFKYGHTQLGFRSIADAYQVLPMNLYQFSDGVYIQGIHKDYSAALGAKVIAIGGMPVEKVMDAVYPVVPVENDQFFRAYGFRYMISPQILHAQKIIPTLSETVEFTLEKNGKTFKQNFKALDFGESVPLTYGFVQQQGDWLEAREQDKTPLYLKHLDKIYFYEYLPESKTVYVRQSQIQDDPSENIPAFYDRVFDFIEKNDVEKLILDVRLNGGGNNYKNKAVITRIIENKEINTVGNLYTIIGRRTFSACQNLVNELDNYTNTIFIGEPTGENVNFYGDNNRVMLPNSELPVYLSFAWWQDKPQWEGAEWTAPHFPIDMSFEDYKTNKDPVLDAALNNNNTDLILSPMDYLTKMYLAGDMEKLQSEAQRLVNDPTYRFFDFEGALNDAGYRVLNDSEYKEAVTIFSFVTQLFPDSPNAWDSLAEGYWKAGNKEKAIEYYNKALTMDPEGPTGKNAKEMLRRINEGH</sequence>
<dbReference type="SUPFAM" id="SSF48452">
    <property type="entry name" value="TPR-like"/>
    <property type="match status" value="1"/>
</dbReference>
<feature type="chain" id="PRO_5028956409" evidence="4">
    <location>
        <begin position="19"/>
        <end position="549"/>
    </location>
</feature>
<dbReference type="InterPro" id="IPR019734">
    <property type="entry name" value="TPR_rpt"/>
</dbReference>
<evidence type="ECO:0000256" key="3">
    <source>
        <dbReference type="PROSITE-ProRule" id="PRU00339"/>
    </source>
</evidence>
<accession>A0A7G8PWN1</accession>
<dbReference type="Pfam" id="PF07719">
    <property type="entry name" value="TPR_2"/>
    <property type="match status" value="1"/>
</dbReference>
<feature type="signal peptide" evidence="4">
    <location>
        <begin position="1"/>
        <end position="18"/>
    </location>
</feature>
<dbReference type="Gene3D" id="3.90.226.10">
    <property type="entry name" value="2-enoyl-CoA Hydratase, Chain A, domain 1"/>
    <property type="match status" value="1"/>
</dbReference>
<evidence type="ECO:0000256" key="4">
    <source>
        <dbReference type="SAM" id="SignalP"/>
    </source>
</evidence>
<dbReference type="EMBL" id="CP052909">
    <property type="protein sequence ID" value="QNJ98747.1"/>
    <property type="molecule type" value="Genomic_DNA"/>
</dbReference>
<organism evidence="5 6">
    <name type="scientific">Constantimarinum furrinae</name>
    <dbReference type="NCBI Taxonomy" id="2562285"/>
    <lineage>
        <taxon>Bacteria</taxon>
        <taxon>Pseudomonadati</taxon>
        <taxon>Bacteroidota</taxon>
        <taxon>Flavobacteriia</taxon>
        <taxon>Flavobacteriales</taxon>
        <taxon>Flavobacteriaceae</taxon>
        <taxon>Altibacter/Constantimarinum group</taxon>
        <taxon>Constantimarinum</taxon>
    </lineage>
</organism>
<keyword evidence="4" id="KW-0732">Signal</keyword>
<dbReference type="PROSITE" id="PS50005">
    <property type="entry name" value="TPR"/>
    <property type="match status" value="1"/>
</dbReference>
<dbReference type="InterPro" id="IPR029045">
    <property type="entry name" value="ClpP/crotonase-like_dom_sf"/>
</dbReference>
<dbReference type="InterPro" id="IPR011990">
    <property type="entry name" value="TPR-like_helical_dom_sf"/>
</dbReference>
<evidence type="ECO:0000313" key="6">
    <source>
        <dbReference type="Proteomes" id="UP000515514"/>
    </source>
</evidence>